<gene>
    <name evidence="1" type="ORF">OJ962_04530</name>
</gene>
<dbReference type="EMBL" id="JAPCID010000006">
    <property type="protein sequence ID" value="MDA0136753.1"/>
    <property type="molecule type" value="Genomic_DNA"/>
</dbReference>
<sequence length="68" mass="7826">MSQTTIHVEPDNRGAWLVRHDAERVSEHMTATEAERAAFQAARRFSATSVLMHDRYRRTREIAVSARS</sequence>
<accession>A0ABT4RE09</accession>
<reference evidence="1" key="1">
    <citation type="submission" date="2022-10" db="EMBL/GenBank/DDBJ databases">
        <title>The WGS of Solirubrobacter sp. CPCC 204708.</title>
        <authorList>
            <person name="Jiang Z."/>
        </authorList>
    </citation>
    <scope>NUCLEOTIDE SEQUENCE</scope>
    <source>
        <strain evidence="1">CPCC 204708</strain>
    </source>
</reference>
<evidence type="ECO:0008006" key="3">
    <source>
        <dbReference type="Google" id="ProtNLM"/>
    </source>
</evidence>
<name>A0ABT4RE09_9ACTN</name>
<comment type="caution">
    <text evidence="1">The sequence shown here is derived from an EMBL/GenBank/DDBJ whole genome shotgun (WGS) entry which is preliminary data.</text>
</comment>
<dbReference type="RefSeq" id="WP_202953622.1">
    <property type="nucleotide sequence ID" value="NZ_JAPCID010000006.1"/>
</dbReference>
<evidence type="ECO:0000313" key="2">
    <source>
        <dbReference type="Proteomes" id="UP001147700"/>
    </source>
</evidence>
<dbReference type="Proteomes" id="UP001147700">
    <property type="component" value="Unassembled WGS sequence"/>
</dbReference>
<organism evidence="1 2">
    <name type="scientific">Solirubrobacter deserti</name>
    <dbReference type="NCBI Taxonomy" id="2282478"/>
    <lineage>
        <taxon>Bacteria</taxon>
        <taxon>Bacillati</taxon>
        <taxon>Actinomycetota</taxon>
        <taxon>Thermoleophilia</taxon>
        <taxon>Solirubrobacterales</taxon>
        <taxon>Solirubrobacteraceae</taxon>
        <taxon>Solirubrobacter</taxon>
    </lineage>
</organism>
<keyword evidence="2" id="KW-1185">Reference proteome</keyword>
<protein>
    <recommendedName>
        <fullName evidence="3">DUF2188 domain-containing protein</fullName>
    </recommendedName>
</protein>
<evidence type="ECO:0000313" key="1">
    <source>
        <dbReference type="EMBL" id="MDA0136753.1"/>
    </source>
</evidence>
<proteinExistence type="predicted"/>